<dbReference type="KEGG" id="spib:G8759_19900"/>
<accession>A0A6G9AR12</accession>
<keyword evidence="2" id="KW-1185">Reference proteome</keyword>
<gene>
    <name evidence="1" type="ORF">G8759_19900</name>
</gene>
<reference evidence="1 2" key="1">
    <citation type="submission" date="2020-03" db="EMBL/GenBank/DDBJ databases">
        <authorList>
            <person name="Kim M.K."/>
        </authorList>
    </citation>
    <scope>NUCLEOTIDE SEQUENCE [LARGE SCALE GENOMIC DNA]</scope>
    <source>
        <strain evidence="1 2">BT328</strain>
    </source>
</reference>
<dbReference type="AlphaFoldDB" id="A0A6G9AR12"/>
<evidence type="ECO:0000313" key="2">
    <source>
        <dbReference type="Proteomes" id="UP000501802"/>
    </source>
</evidence>
<organism evidence="1 2">
    <name type="scientific">Spirosoma aureum</name>
    <dbReference type="NCBI Taxonomy" id="2692134"/>
    <lineage>
        <taxon>Bacteria</taxon>
        <taxon>Pseudomonadati</taxon>
        <taxon>Bacteroidota</taxon>
        <taxon>Cytophagia</taxon>
        <taxon>Cytophagales</taxon>
        <taxon>Cytophagaceae</taxon>
        <taxon>Spirosoma</taxon>
    </lineage>
</organism>
<proteinExistence type="predicted"/>
<evidence type="ECO:0000313" key="1">
    <source>
        <dbReference type="EMBL" id="QIP14715.1"/>
    </source>
</evidence>
<sequence length="115" mass="13287">MLTLKLYPIDVLVMIGYLRANLNGQDQVPLVHKSVNTLVLLNYLKSWKTLKMISWSQRRADKLYSFSMPEVVAKALYLDMLSMVLTSHQQLFLGKLDHAIVNYQIPITQMYNIGE</sequence>
<dbReference type="EMBL" id="CP050063">
    <property type="protein sequence ID" value="QIP14715.1"/>
    <property type="molecule type" value="Genomic_DNA"/>
</dbReference>
<protein>
    <submittedName>
        <fullName evidence="1">Uncharacterized protein</fullName>
    </submittedName>
</protein>
<dbReference type="Proteomes" id="UP000501802">
    <property type="component" value="Chromosome"/>
</dbReference>
<name>A0A6G9AR12_9BACT</name>
<dbReference type="RefSeq" id="WP_167211327.1">
    <property type="nucleotide sequence ID" value="NZ_CP050063.1"/>
</dbReference>